<accession>A0A8H4A9W3</accession>
<evidence type="ECO:0000313" key="2">
    <source>
        <dbReference type="Proteomes" id="UP000439903"/>
    </source>
</evidence>
<proteinExistence type="predicted"/>
<dbReference type="EMBL" id="WTPW01000906">
    <property type="protein sequence ID" value="KAF0470260.1"/>
    <property type="molecule type" value="Genomic_DNA"/>
</dbReference>
<reference evidence="1 2" key="1">
    <citation type="journal article" date="2019" name="Environ. Microbiol.">
        <title>At the nexus of three kingdoms: the genome of the mycorrhizal fungus Gigaspora margarita provides insights into plant, endobacterial and fungal interactions.</title>
        <authorList>
            <person name="Venice F."/>
            <person name="Ghignone S."/>
            <person name="Salvioli di Fossalunga A."/>
            <person name="Amselem J."/>
            <person name="Novero M."/>
            <person name="Xianan X."/>
            <person name="Sedzielewska Toro K."/>
            <person name="Morin E."/>
            <person name="Lipzen A."/>
            <person name="Grigoriev I.V."/>
            <person name="Henrissat B."/>
            <person name="Martin F.M."/>
            <person name="Bonfante P."/>
        </authorList>
    </citation>
    <scope>NUCLEOTIDE SEQUENCE [LARGE SCALE GENOMIC DNA]</scope>
    <source>
        <strain evidence="1 2">BEG34</strain>
    </source>
</reference>
<dbReference type="PANTHER" id="PTHR31511">
    <property type="entry name" value="PROTEIN CBG23764"/>
    <property type="match status" value="1"/>
</dbReference>
<keyword evidence="2" id="KW-1185">Reference proteome</keyword>
<dbReference type="OrthoDB" id="2419244at2759"/>
<dbReference type="AlphaFoldDB" id="A0A8H4A9W3"/>
<sequence length="445" mass="51614">MTRKQNQIAETIPSPEAGREYLEALEILEPIPQFHQTDIITSGSELLDDHYQVEIGKETNYQQGLFDDKIEEDNREIDYKEVPFKNKAVVVTAKEDIPRIVDELIWDIKNRIETYIVEGSGWYYLELEEVNIEMPIFVLLTATSYLPLTKGIPKRNNEIINIKNEDNRCFKRCILEDLYPAPYYRERPQNQNPHLEELNFKGIQFPVKADNDTMEKFEKQNPSISVSIYRWSEKELIPIRIASKSNVHNRCNHKEGNCQPRKLIRLLLITGDDPETGEPSQHYCLILGREGLGKLAGYMTKHNGRLYVCDYCSKERHSNGKTKAPVKIRGDDPAGEFIKAMEKEVEQCQDFLAGGHIIRNSAKKLIKILQSGIIPEEIVEDYITSINIFQSWELGKINLNFSKEYDKLIHLKHYLKGLYQTHKRDPLGVDIGIMYHLANTIYCRL</sequence>
<organism evidence="1 2">
    <name type="scientific">Gigaspora margarita</name>
    <dbReference type="NCBI Taxonomy" id="4874"/>
    <lineage>
        <taxon>Eukaryota</taxon>
        <taxon>Fungi</taxon>
        <taxon>Fungi incertae sedis</taxon>
        <taxon>Mucoromycota</taxon>
        <taxon>Glomeromycotina</taxon>
        <taxon>Glomeromycetes</taxon>
        <taxon>Diversisporales</taxon>
        <taxon>Gigasporaceae</taxon>
        <taxon>Gigaspora</taxon>
    </lineage>
</organism>
<protein>
    <submittedName>
        <fullName evidence="1">DNA polymerase</fullName>
    </submittedName>
</protein>
<comment type="caution">
    <text evidence="1">The sequence shown here is derived from an EMBL/GenBank/DDBJ whole genome shotgun (WGS) entry which is preliminary data.</text>
</comment>
<evidence type="ECO:0000313" key="1">
    <source>
        <dbReference type="EMBL" id="KAF0470260.1"/>
    </source>
</evidence>
<gene>
    <name evidence="1" type="ORF">F8M41_025400</name>
</gene>
<dbReference type="PANTHER" id="PTHR31511:SF12">
    <property type="entry name" value="RHO TERMINATION FACTOR N-TERMINAL DOMAIN-CONTAINING PROTEIN"/>
    <property type="match status" value="1"/>
</dbReference>
<dbReference type="Proteomes" id="UP000439903">
    <property type="component" value="Unassembled WGS sequence"/>
</dbReference>
<name>A0A8H4A9W3_GIGMA</name>